<dbReference type="RefSeq" id="XP_060330820.1">
    <property type="nucleotide sequence ID" value="XM_060481851.1"/>
</dbReference>
<feature type="compositionally biased region" description="Low complexity" evidence="1">
    <location>
        <begin position="16"/>
        <end position="43"/>
    </location>
</feature>
<feature type="transmembrane region" description="Helical" evidence="2">
    <location>
        <begin position="180"/>
        <end position="198"/>
    </location>
</feature>
<dbReference type="GeneID" id="85365399"/>
<proteinExistence type="predicted"/>
<dbReference type="Proteomes" id="UP001175211">
    <property type="component" value="Unassembled WGS sequence"/>
</dbReference>
<accession>A0AA39KEM3</accession>
<keyword evidence="2" id="KW-0472">Membrane</keyword>
<name>A0AA39KEM3_ARMTA</name>
<comment type="caution">
    <text evidence="3">The sequence shown here is derived from an EMBL/GenBank/DDBJ whole genome shotgun (WGS) entry which is preliminary data.</text>
</comment>
<keyword evidence="2" id="KW-1133">Transmembrane helix</keyword>
<feature type="transmembrane region" description="Helical" evidence="2">
    <location>
        <begin position="151"/>
        <end position="174"/>
    </location>
</feature>
<reference evidence="3" key="1">
    <citation type="submission" date="2023-06" db="EMBL/GenBank/DDBJ databases">
        <authorList>
            <consortium name="Lawrence Berkeley National Laboratory"/>
            <person name="Ahrendt S."/>
            <person name="Sahu N."/>
            <person name="Indic B."/>
            <person name="Wong-Bajracharya J."/>
            <person name="Merenyi Z."/>
            <person name="Ke H.-M."/>
            <person name="Monk M."/>
            <person name="Kocsube S."/>
            <person name="Drula E."/>
            <person name="Lipzen A."/>
            <person name="Balint B."/>
            <person name="Henrissat B."/>
            <person name="Andreopoulos B."/>
            <person name="Martin F.M."/>
            <person name="Harder C.B."/>
            <person name="Rigling D."/>
            <person name="Ford K.L."/>
            <person name="Foster G.D."/>
            <person name="Pangilinan J."/>
            <person name="Papanicolaou A."/>
            <person name="Barry K."/>
            <person name="LaButti K."/>
            <person name="Viragh M."/>
            <person name="Koriabine M."/>
            <person name="Yan M."/>
            <person name="Riley R."/>
            <person name="Champramary S."/>
            <person name="Plett K.L."/>
            <person name="Tsai I.J."/>
            <person name="Slot J."/>
            <person name="Sipos G."/>
            <person name="Plett J."/>
            <person name="Nagy L.G."/>
            <person name="Grigoriev I.V."/>
        </authorList>
    </citation>
    <scope>NUCLEOTIDE SEQUENCE</scope>
    <source>
        <strain evidence="3">CCBAS 213</strain>
    </source>
</reference>
<sequence length="207" mass="22333">MPPKRKQVDETPAEGSSTRATRSSTRASTAKKGGETSNSTSQKSTKKAAAKTTKKATTPKNAADEDQPPAKKARTSNPRATKRGKKSNATYGNLYRQLRGSSSCFFLFVSRFPRYRLALSYSPLSLSHATISTLAFPEKAPRMMSLSCCEFLLSQSFPFTSALSCLGVVVAVGVDAHLCAFYPFFLAALLTTSTPYIATTQPVPVSR</sequence>
<keyword evidence="2" id="KW-0812">Transmembrane</keyword>
<evidence type="ECO:0000313" key="4">
    <source>
        <dbReference type="Proteomes" id="UP001175211"/>
    </source>
</evidence>
<keyword evidence="4" id="KW-1185">Reference proteome</keyword>
<feature type="region of interest" description="Disordered" evidence="1">
    <location>
        <begin position="1"/>
        <end position="88"/>
    </location>
</feature>
<evidence type="ECO:0000313" key="3">
    <source>
        <dbReference type="EMBL" id="KAK0458550.1"/>
    </source>
</evidence>
<gene>
    <name evidence="3" type="ORF">EV420DRAFT_364161</name>
</gene>
<organism evidence="3 4">
    <name type="scientific">Armillaria tabescens</name>
    <name type="common">Ringless honey mushroom</name>
    <name type="synonym">Agaricus tabescens</name>
    <dbReference type="NCBI Taxonomy" id="1929756"/>
    <lineage>
        <taxon>Eukaryota</taxon>
        <taxon>Fungi</taxon>
        <taxon>Dikarya</taxon>
        <taxon>Basidiomycota</taxon>
        <taxon>Agaricomycotina</taxon>
        <taxon>Agaricomycetes</taxon>
        <taxon>Agaricomycetidae</taxon>
        <taxon>Agaricales</taxon>
        <taxon>Marasmiineae</taxon>
        <taxon>Physalacriaceae</taxon>
        <taxon>Desarmillaria</taxon>
    </lineage>
</organism>
<dbReference type="AlphaFoldDB" id="A0AA39KEM3"/>
<feature type="compositionally biased region" description="Basic residues" evidence="1">
    <location>
        <begin position="44"/>
        <end position="54"/>
    </location>
</feature>
<evidence type="ECO:0000256" key="2">
    <source>
        <dbReference type="SAM" id="Phobius"/>
    </source>
</evidence>
<dbReference type="EMBL" id="JAUEPS010000017">
    <property type="protein sequence ID" value="KAK0458550.1"/>
    <property type="molecule type" value="Genomic_DNA"/>
</dbReference>
<evidence type="ECO:0000256" key="1">
    <source>
        <dbReference type="SAM" id="MobiDB-lite"/>
    </source>
</evidence>
<protein>
    <submittedName>
        <fullName evidence="3">Uncharacterized protein</fullName>
    </submittedName>
</protein>